<feature type="compositionally biased region" description="Polar residues" evidence="1">
    <location>
        <begin position="30"/>
        <end position="47"/>
    </location>
</feature>
<organism evidence="2 3">
    <name type="scientific">Calycina marina</name>
    <dbReference type="NCBI Taxonomy" id="1763456"/>
    <lineage>
        <taxon>Eukaryota</taxon>
        <taxon>Fungi</taxon>
        <taxon>Dikarya</taxon>
        <taxon>Ascomycota</taxon>
        <taxon>Pezizomycotina</taxon>
        <taxon>Leotiomycetes</taxon>
        <taxon>Helotiales</taxon>
        <taxon>Pezizellaceae</taxon>
        <taxon>Calycina</taxon>
    </lineage>
</organism>
<feature type="compositionally biased region" description="Basic and acidic residues" evidence="1">
    <location>
        <begin position="7"/>
        <end position="16"/>
    </location>
</feature>
<evidence type="ECO:0000313" key="2">
    <source>
        <dbReference type="EMBL" id="KAG9240618.1"/>
    </source>
</evidence>
<accession>A0A9P7YWX9</accession>
<protein>
    <submittedName>
        <fullName evidence="2">Uncharacterized protein</fullName>
    </submittedName>
</protein>
<gene>
    <name evidence="2" type="ORF">BJ878DRAFT_546064</name>
</gene>
<dbReference type="AlphaFoldDB" id="A0A9P7YWX9"/>
<keyword evidence="3" id="KW-1185">Reference proteome</keyword>
<dbReference type="Proteomes" id="UP000887226">
    <property type="component" value="Unassembled WGS sequence"/>
</dbReference>
<name>A0A9P7YWX9_9HELO</name>
<comment type="caution">
    <text evidence="2">The sequence shown here is derived from an EMBL/GenBank/DDBJ whole genome shotgun (WGS) entry which is preliminary data.</text>
</comment>
<feature type="compositionally biased region" description="Basic residues" evidence="1">
    <location>
        <begin position="99"/>
        <end position="109"/>
    </location>
</feature>
<evidence type="ECO:0000313" key="3">
    <source>
        <dbReference type="Proteomes" id="UP000887226"/>
    </source>
</evidence>
<feature type="region of interest" description="Disordered" evidence="1">
    <location>
        <begin position="91"/>
        <end position="138"/>
    </location>
</feature>
<sequence length="220" mass="24096">MQRKKTLVLEEHKEKQATIPAKARQAPRNAPQSETPTQRTKKYTSYYQEERPKPKPTCRSAEQIFLDSDPLPDILPSRKKTGVKIPSIKVTQAQLQKPPTRRPSPKRAVKIGGPVSDDNDTKRAGSSPGTKIVDPDFLDAHGTVDETPVAIRSISTAATSGVEAMVSNINFGTTQAMHGVSIATQQTISESLIELALPRPQITTLASENPAHSHNHQQKQ</sequence>
<proteinExistence type="predicted"/>
<evidence type="ECO:0000256" key="1">
    <source>
        <dbReference type="SAM" id="MobiDB-lite"/>
    </source>
</evidence>
<reference evidence="2" key="1">
    <citation type="journal article" date="2021" name="IMA Fungus">
        <title>Genomic characterization of three marine fungi, including Emericellopsis atlantica sp. nov. with signatures of a generalist lifestyle and marine biomass degradation.</title>
        <authorList>
            <person name="Hagestad O.C."/>
            <person name="Hou L."/>
            <person name="Andersen J.H."/>
            <person name="Hansen E.H."/>
            <person name="Altermark B."/>
            <person name="Li C."/>
            <person name="Kuhnert E."/>
            <person name="Cox R.J."/>
            <person name="Crous P.W."/>
            <person name="Spatafora J.W."/>
            <person name="Lail K."/>
            <person name="Amirebrahimi M."/>
            <person name="Lipzen A."/>
            <person name="Pangilinan J."/>
            <person name="Andreopoulos W."/>
            <person name="Hayes R.D."/>
            <person name="Ng V."/>
            <person name="Grigoriev I.V."/>
            <person name="Jackson S.A."/>
            <person name="Sutton T.D.S."/>
            <person name="Dobson A.D.W."/>
            <person name="Rama T."/>
        </authorList>
    </citation>
    <scope>NUCLEOTIDE SEQUENCE</scope>
    <source>
        <strain evidence="2">TRa3180A</strain>
    </source>
</reference>
<feature type="region of interest" description="Disordered" evidence="1">
    <location>
        <begin position="1"/>
        <end position="60"/>
    </location>
</feature>
<dbReference type="EMBL" id="MU254390">
    <property type="protein sequence ID" value="KAG9240618.1"/>
    <property type="molecule type" value="Genomic_DNA"/>
</dbReference>